<dbReference type="AlphaFoldDB" id="M2U6C6"/>
<reference evidence="2" key="2">
    <citation type="journal article" date="2013" name="PLoS Genet.">
        <title>Comparative genome structure, secondary metabolite, and effector coding capacity across Cochliobolus pathogens.</title>
        <authorList>
            <person name="Condon B.J."/>
            <person name="Leng Y."/>
            <person name="Wu D."/>
            <person name="Bushley K.E."/>
            <person name="Ohm R.A."/>
            <person name="Otillar R."/>
            <person name="Martin J."/>
            <person name="Schackwitz W."/>
            <person name="Grimwood J."/>
            <person name="MohdZainudin N."/>
            <person name="Xue C."/>
            <person name="Wang R."/>
            <person name="Manning V.A."/>
            <person name="Dhillon B."/>
            <person name="Tu Z.J."/>
            <person name="Steffenson B.J."/>
            <person name="Salamov A."/>
            <person name="Sun H."/>
            <person name="Lowry S."/>
            <person name="LaButti K."/>
            <person name="Han J."/>
            <person name="Copeland A."/>
            <person name="Lindquist E."/>
            <person name="Barry K."/>
            <person name="Schmutz J."/>
            <person name="Baker S.E."/>
            <person name="Ciuffetti L.M."/>
            <person name="Grigoriev I.V."/>
            <person name="Zhong S."/>
            <person name="Turgeon B.G."/>
        </authorList>
    </citation>
    <scope>NUCLEOTIDE SEQUENCE [LARGE SCALE GENOMIC DNA]</scope>
    <source>
        <strain evidence="2">C5 / ATCC 48332 / race O</strain>
    </source>
</reference>
<evidence type="ECO:0000313" key="2">
    <source>
        <dbReference type="Proteomes" id="UP000016936"/>
    </source>
</evidence>
<sequence length="53" mass="6053">MNVGVARCRNGVGSFLFVVVLLESSEYCSYITRAYPVLFFARTSRTENRETEI</sequence>
<organism evidence="1 2">
    <name type="scientific">Cochliobolus heterostrophus (strain C5 / ATCC 48332 / race O)</name>
    <name type="common">Southern corn leaf blight fungus</name>
    <name type="synonym">Bipolaris maydis</name>
    <dbReference type="NCBI Taxonomy" id="701091"/>
    <lineage>
        <taxon>Eukaryota</taxon>
        <taxon>Fungi</taxon>
        <taxon>Dikarya</taxon>
        <taxon>Ascomycota</taxon>
        <taxon>Pezizomycotina</taxon>
        <taxon>Dothideomycetes</taxon>
        <taxon>Pleosporomycetidae</taxon>
        <taxon>Pleosporales</taxon>
        <taxon>Pleosporineae</taxon>
        <taxon>Pleosporaceae</taxon>
        <taxon>Bipolaris</taxon>
    </lineage>
</organism>
<proteinExistence type="predicted"/>
<gene>
    <name evidence="1" type="ORF">COCHEDRAFT_1020185</name>
</gene>
<reference evidence="1 2" key="1">
    <citation type="journal article" date="2012" name="PLoS Pathog.">
        <title>Diverse lifestyles and strategies of plant pathogenesis encoded in the genomes of eighteen Dothideomycetes fungi.</title>
        <authorList>
            <person name="Ohm R.A."/>
            <person name="Feau N."/>
            <person name="Henrissat B."/>
            <person name="Schoch C.L."/>
            <person name="Horwitz B.A."/>
            <person name="Barry K.W."/>
            <person name="Condon B.J."/>
            <person name="Copeland A.C."/>
            <person name="Dhillon B."/>
            <person name="Glaser F."/>
            <person name="Hesse C.N."/>
            <person name="Kosti I."/>
            <person name="LaButti K."/>
            <person name="Lindquist E.A."/>
            <person name="Lucas S."/>
            <person name="Salamov A.A."/>
            <person name="Bradshaw R.E."/>
            <person name="Ciuffetti L."/>
            <person name="Hamelin R.C."/>
            <person name="Kema G.H.J."/>
            <person name="Lawrence C."/>
            <person name="Scott J.A."/>
            <person name="Spatafora J.W."/>
            <person name="Turgeon B.G."/>
            <person name="de Wit P.J.G.M."/>
            <person name="Zhong S."/>
            <person name="Goodwin S.B."/>
            <person name="Grigoriev I.V."/>
        </authorList>
    </citation>
    <scope>NUCLEOTIDE SEQUENCE [LARGE SCALE GENOMIC DNA]</scope>
    <source>
        <strain evidence="2">C5 / ATCC 48332 / race O</strain>
    </source>
</reference>
<keyword evidence="2" id="KW-1185">Reference proteome</keyword>
<evidence type="ECO:0000313" key="1">
    <source>
        <dbReference type="EMBL" id="EMD94069.1"/>
    </source>
</evidence>
<dbReference type="EMBL" id="KB445572">
    <property type="protein sequence ID" value="EMD94069.1"/>
    <property type="molecule type" value="Genomic_DNA"/>
</dbReference>
<dbReference type="HOGENOM" id="CLU_3074157_0_0_1"/>
<protein>
    <submittedName>
        <fullName evidence="1">Uncharacterized protein</fullName>
    </submittedName>
</protein>
<accession>M2U6C6</accession>
<name>M2U6C6_COCH5</name>
<dbReference type="Proteomes" id="UP000016936">
    <property type="component" value="Unassembled WGS sequence"/>
</dbReference>
<feature type="non-terminal residue" evidence="1">
    <location>
        <position position="53"/>
    </location>
</feature>